<reference evidence="2" key="1">
    <citation type="journal article" date="2017" name="Appl. Environ. Microbiol.">
        <title>Genomic Analysis of Calderihabitans maritimus KKC1, a Thermophilic, Hydrogenogenic, Carboxydotrophic Bacterium Isolated from Marine Sediment.</title>
        <authorList>
            <person name="Omae K."/>
            <person name="Yoneda Y."/>
            <person name="Fukuyama Y."/>
            <person name="Yoshida T."/>
            <person name="Sako Y."/>
        </authorList>
    </citation>
    <scope>NUCLEOTIDE SEQUENCE [LARGE SCALE GENOMIC DNA]</scope>
    <source>
        <strain evidence="2">KKC1</strain>
    </source>
</reference>
<accession>A0A1Z5HUD5</accession>
<evidence type="ECO:0008006" key="3">
    <source>
        <dbReference type="Google" id="ProtNLM"/>
    </source>
</evidence>
<name>A0A1Z5HUD5_9FIRM</name>
<proteinExistence type="predicted"/>
<comment type="caution">
    <text evidence="1">The sequence shown here is derived from an EMBL/GenBank/DDBJ whole genome shotgun (WGS) entry which is preliminary data.</text>
</comment>
<dbReference type="Proteomes" id="UP000197032">
    <property type="component" value="Unassembled WGS sequence"/>
</dbReference>
<protein>
    <recommendedName>
        <fullName evidence="3">DUF2802 domain-containing protein</fullName>
    </recommendedName>
</protein>
<organism evidence="1 2">
    <name type="scientific">Calderihabitans maritimus</name>
    <dbReference type="NCBI Taxonomy" id="1246530"/>
    <lineage>
        <taxon>Bacteria</taxon>
        <taxon>Bacillati</taxon>
        <taxon>Bacillota</taxon>
        <taxon>Clostridia</taxon>
        <taxon>Neomoorellales</taxon>
        <taxon>Calderihabitantaceae</taxon>
        <taxon>Calderihabitans</taxon>
    </lineage>
</organism>
<dbReference type="InterPro" id="IPR046118">
    <property type="entry name" value="DUF6115"/>
</dbReference>
<dbReference type="EMBL" id="BDGJ01000111">
    <property type="protein sequence ID" value="GAW92941.1"/>
    <property type="molecule type" value="Genomic_DNA"/>
</dbReference>
<sequence>MIYGMLFLGLVLVVLTARETWQFLTRKTVLSHQFEAEKSEYSGSESVDEIKQQLELLTGLVEENGRALSLLTKKIDRMIQEVGKSKSFATVLEDAQTTNLYEAVYKAYDEGKDVTEIARELQRGKGEIELILSLRRQ</sequence>
<dbReference type="Pfam" id="PF19610">
    <property type="entry name" value="DUF6115"/>
    <property type="match status" value="1"/>
</dbReference>
<dbReference type="RefSeq" id="WP_088554185.1">
    <property type="nucleotide sequence ID" value="NZ_BDGJ01000111.1"/>
</dbReference>
<evidence type="ECO:0000313" key="2">
    <source>
        <dbReference type="Proteomes" id="UP000197032"/>
    </source>
</evidence>
<dbReference type="OrthoDB" id="1727275at2"/>
<evidence type="ECO:0000313" key="1">
    <source>
        <dbReference type="EMBL" id="GAW92941.1"/>
    </source>
</evidence>
<keyword evidence="2" id="KW-1185">Reference proteome</keyword>
<gene>
    <name evidence="1" type="ORF">KKC1_20860</name>
</gene>
<dbReference type="AlphaFoldDB" id="A0A1Z5HUD5"/>